<proteinExistence type="predicted"/>
<feature type="transmembrane region" description="Helical" evidence="1">
    <location>
        <begin position="37"/>
        <end position="54"/>
    </location>
</feature>
<evidence type="ECO:0000313" key="2">
    <source>
        <dbReference type="EMBL" id="MEQ2161558.1"/>
    </source>
</evidence>
<dbReference type="Proteomes" id="UP001476798">
    <property type="component" value="Unassembled WGS sequence"/>
</dbReference>
<dbReference type="Gene3D" id="3.90.70.10">
    <property type="entry name" value="Cysteine proteinases"/>
    <property type="match status" value="1"/>
</dbReference>
<dbReference type="EMBL" id="JAHRIO010010632">
    <property type="protein sequence ID" value="MEQ2161558.1"/>
    <property type="molecule type" value="Genomic_DNA"/>
</dbReference>
<feature type="transmembrane region" description="Helical" evidence="1">
    <location>
        <begin position="61"/>
        <end position="81"/>
    </location>
</feature>
<keyword evidence="1" id="KW-1133">Transmembrane helix</keyword>
<reference evidence="2 3" key="1">
    <citation type="submission" date="2021-06" db="EMBL/GenBank/DDBJ databases">
        <authorList>
            <person name="Palmer J.M."/>
        </authorList>
    </citation>
    <scope>NUCLEOTIDE SEQUENCE [LARGE SCALE GENOMIC DNA]</scope>
    <source>
        <strain evidence="2 3">GA_2019</strain>
        <tissue evidence="2">Muscle</tissue>
    </source>
</reference>
<keyword evidence="1" id="KW-0812">Transmembrane</keyword>
<name>A0ABV0MR27_9TELE</name>
<protein>
    <submittedName>
        <fullName evidence="2">Uncharacterized protein</fullName>
    </submittedName>
</protein>
<comment type="caution">
    <text evidence="2">The sequence shown here is derived from an EMBL/GenBank/DDBJ whole genome shotgun (WGS) entry which is preliminary data.</text>
</comment>
<feature type="non-terminal residue" evidence="2">
    <location>
        <position position="1"/>
    </location>
</feature>
<keyword evidence="1" id="KW-0472">Membrane</keyword>
<dbReference type="SUPFAM" id="SSF54001">
    <property type="entry name" value="Cysteine proteinases"/>
    <property type="match status" value="1"/>
</dbReference>
<dbReference type="InterPro" id="IPR038765">
    <property type="entry name" value="Papain-like_cys_pep_sf"/>
</dbReference>
<keyword evidence="3" id="KW-1185">Reference proteome</keyword>
<sequence>DLDMSEFLINPNAGPCRYDLIAVSNHYGGMGGGHCETLVQFSIRISFLVNWLYFKFYRKTVGLDFVLLKLFLFIIFDRLYIDDLLLEMNPNAFELDVTL</sequence>
<evidence type="ECO:0000256" key="1">
    <source>
        <dbReference type="SAM" id="Phobius"/>
    </source>
</evidence>
<gene>
    <name evidence="2" type="ORF">GOODEAATRI_010714</name>
</gene>
<accession>A0ABV0MR27</accession>
<organism evidence="2 3">
    <name type="scientific">Goodea atripinnis</name>
    <dbReference type="NCBI Taxonomy" id="208336"/>
    <lineage>
        <taxon>Eukaryota</taxon>
        <taxon>Metazoa</taxon>
        <taxon>Chordata</taxon>
        <taxon>Craniata</taxon>
        <taxon>Vertebrata</taxon>
        <taxon>Euteleostomi</taxon>
        <taxon>Actinopterygii</taxon>
        <taxon>Neopterygii</taxon>
        <taxon>Teleostei</taxon>
        <taxon>Neoteleostei</taxon>
        <taxon>Acanthomorphata</taxon>
        <taxon>Ovalentaria</taxon>
        <taxon>Atherinomorphae</taxon>
        <taxon>Cyprinodontiformes</taxon>
        <taxon>Goodeidae</taxon>
        <taxon>Goodea</taxon>
    </lineage>
</organism>
<evidence type="ECO:0000313" key="3">
    <source>
        <dbReference type="Proteomes" id="UP001476798"/>
    </source>
</evidence>